<dbReference type="Proteomes" id="UP000295277">
    <property type="component" value="Unassembled WGS sequence"/>
</dbReference>
<organism evidence="2 3">
    <name type="scientific">Rhodovulum steppense</name>
    <dbReference type="NCBI Taxonomy" id="540251"/>
    <lineage>
        <taxon>Bacteria</taxon>
        <taxon>Pseudomonadati</taxon>
        <taxon>Pseudomonadota</taxon>
        <taxon>Alphaproteobacteria</taxon>
        <taxon>Rhodobacterales</taxon>
        <taxon>Paracoccaceae</taxon>
        <taxon>Rhodovulum</taxon>
    </lineage>
</organism>
<feature type="region of interest" description="Disordered" evidence="1">
    <location>
        <begin position="1"/>
        <end position="69"/>
    </location>
</feature>
<evidence type="ECO:0000313" key="2">
    <source>
        <dbReference type="EMBL" id="TCM87106.1"/>
    </source>
</evidence>
<name>A0A4R1Z178_9RHOB</name>
<gene>
    <name evidence="2" type="ORF">EV216_103184</name>
</gene>
<evidence type="ECO:0000313" key="3">
    <source>
        <dbReference type="Proteomes" id="UP000295277"/>
    </source>
</evidence>
<reference evidence="2 3" key="1">
    <citation type="submission" date="2019-03" db="EMBL/GenBank/DDBJ databases">
        <title>Genomic Encyclopedia of Type Strains, Phase IV (KMG-IV): sequencing the most valuable type-strain genomes for metagenomic binning, comparative biology and taxonomic classification.</title>
        <authorList>
            <person name="Goeker M."/>
        </authorList>
    </citation>
    <scope>NUCLEOTIDE SEQUENCE [LARGE SCALE GENOMIC DNA]</scope>
    <source>
        <strain evidence="2 3">DSM 21153</strain>
    </source>
</reference>
<sequence>MRTKDTLFRSTSQETKADTTARVAREIIQSEAEERQKKTAAQRAARLEREAVDRGLAEPRKSSAAAPKP</sequence>
<proteinExistence type="predicted"/>
<dbReference type="EMBL" id="SLVM01000003">
    <property type="protein sequence ID" value="TCM87106.1"/>
    <property type="molecule type" value="Genomic_DNA"/>
</dbReference>
<keyword evidence="3" id="KW-1185">Reference proteome</keyword>
<comment type="caution">
    <text evidence="2">The sequence shown here is derived from an EMBL/GenBank/DDBJ whole genome shotgun (WGS) entry which is preliminary data.</text>
</comment>
<feature type="compositionally biased region" description="Basic and acidic residues" evidence="1">
    <location>
        <begin position="15"/>
        <end position="25"/>
    </location>
</feature>
<accession>A0A4R1Z178</accession>
<evidence type="ECO:0000256" key="1">
    <source>
        <dbReference type="SAM" id="MobiDB-lite"/>
    </source>
</evidence>
<protein>
    <submittedName>
        <fullName evidence="2">Uncharacterized protein</fullName>
    </submittedName>
</protein>
<feature type="compositionally biased region" description="Basic and acidic residues" evidence="1">
    <location>
        <begin position="45"/>
        <end position="61"/>
    </location>
</feature>
<dbReference type="RefSeq" id="WP_132693610.1">
    <property type="nucleotide sequence ID" value="NZ_SLVM01000003.1"/>
</dbReference>
<dbReference type="AlphaFoldDB" id="A0A4R1Z178"/>